<feature type="region of interest" description="Disordered" evidence="1">
    <location>
        <begin position="265"/>
        <end position="324"/>
    </location>
</feature>
<evidence type="ECO:0000313" key="5">
    <source>
        <dbReference type="Proteomes" id="UP000199309"/>
    </source>
</evidence>
<dbReference type="Proteomes" id="UP000199309">
    <property type="component" value="Unassembled WGS sequence"/>
</dbReference>
<organism evidence="4 5">
    <name type="scientific">Megasphaera paucivorans</name>
    <dbReference type="NCBI Taxonomy" id="349095"/>
    <lineage>
        <taxon>Bacteria</taxon>
        <taxon>Bacillati</taxon>
        <taxon>Bacillota</taxon>
        <taxon>Negativicutes</taxon>
        <taxon>Veillonellales</taxon>
        <taxon>Veillonellaceae</taxon>
        <taxon>Megasphaera</taxon>
    </lineage>
</organism>
<dbReference type="CDD" id="cd11614">
    <property type="entry name" value="SAF_CpaB_FlgA_like"/>
    <property type="match status" value="1"/>
</dbReference>
<keyword evidence="2" id="KW-0472">Membrane</keyword>
<protein>
    <submittedName>
        <fullName evidence="4">Pilus assembly protein CpaB</fullName>
    </submittedName>
</protein>
<sequence>MKLLDKFKALPEKLAVMSPRKLVFLAFILSVIVASIIYIILTGFLTPRQEGAVVPQYQNVVVAAVDIPERTRITKDMLKTINVPKDVVSQDAVHTIGDAVGKAAAVRIMKEDIITGQKLTGGNGFSGTIPDNMRAITIPINDLTGVAGLVKPGDYVDIFMISTNKAYKNAVYGKLILQNVLLLAVNTSFNNVQGTDAKDAKDNKDKQQQPAGKLGMVTIAVQPSDVMRVQGALQEGILYLALRPDLPSESYTVVPDYFQYMAGGQEEPKQQQPSQPVQPATAPMPYYPPAQAQVISNGSSGYSDGGGRGIEVIRGNSVSQVRVQ</sequence>
<dbReference type="SMART" id="SM00858">
    <property type="entry name" value="SAF"/>
    <property type="match status" value="1"/>
</dbReference>
<evidence type="ECO:0000256" key="2">
    <source>
        <dbReference type="SAM" id="Phobius"/>
    </source>
</evidence>
<dbReference type="STRING" id="349095.SAMN05660299_01648"/>
<dbReference type="Pfam" id="PF16976">
    <property type="entry name" value="RcpC"/>
    <property type="match status" value="1"/>
</dbReference>
<dbReference type="InterPro" id="IPR031571">
    <property type="entry name" value="RcpC_dom"/>
</dbReference>
<feature type="compositionally biased region" description="Low complexity" evidence="1">
    <location>
        <begin position="270"/>
        <end position="302"/>
    </location>
</feature>
<dbReference type="InterPro" id="IPR013974">
    <property type="entry name" value="SAF"/>
</dbReference>
<dbReference type="Pfam" id="PF08666">
    <property type="entry name" value="SAF"/>
    <property type="match status" value="1"/>
</dbReference>
<dbReference type="AlphaFoldDB" id="A0A1G9WNA1"/>
<reference evidence="4 5" key="1">
    <citation type="submission" date="2016-10" db="EMBL/GenBank/DDBJ databases">
        <authorList>
            <person name="de Groot N.N."/>
        </authorList>
    </citation>
    <scope>NUCLEOTIDE SEQUENCE [LARGE SCALE GENOMIC DNA]</scope>
    <source>
        <strain evidence="4 5">DSM 16981</strain>
    </source>
</reference>
<dbReference type="RefSeq" id="WP_091650457.1">
    <property type="nucleotide sequence ID" value="NZ_FNHQ01000015.1"/>
</dbReference>
<evidence type="ECO:0000259" key="3">
    <source>
        <dbReference type="SMART" id="SM00858"/>
    </source>
</evidence>
<dbReference type="EMBL" id="FNHQ01000015">
    <property type="protein sequence ID" value="SDM85693.1"/>
    <property type="molecule type" value="Genomic_DNA"/>
</dbReference>
<evidence type="ECO:0000256" key="1">
    <source>
        <dbReference type="SAM" id="MobiDB-lite"/>
    </source>
</evidence>
<feature type="transmembrane region" description="Helical" evidence="2">
    <location>
        <begin position="21"/>
        <end position="41"/>
    </location>
</feature>
<keyword evidence="5" id="KW-1185">Reference proteome</keyword>
<proteinExistence type="predicted"/>
<accession>A0A1G9WNA1</accession>
<dbReference type="OrthoDB" id="163768at2"/>
<gene>
    <name evidence="4" type="ORF">SAMN05660299_01648</name>
</gene>
<dbReference type="Gene3D" id="3.90.1210.10">
    <property type="entry name" value="Antifreeze-like/N-acetylneuraminic acid synthase C-terminal domain"/>
    <property type="match status" value="1"/>
</dbReference>
<feature type="domain" description="SAF" evidence="3">
    <location>
        <begin position="58"/>
        <end position="120"/>
    </location>
</feature>
<evidence type="ECO:0000313" key="4">
    <source>
        <dbReference type="EMBL" id="SDM85693.1"/>
    </source>
</evidence>
<name>A0A1G9WNA1_9FIRM</name>
<keyword evidence="2" id="KW-1133">Transmembrane helix</keyword>
<dbReference type="InterPro" id="IPR017592">
    <property type="entry name" value="Pilus_assmbl_Flp-typ_CpaB"/>
</dbReference>
<keyword evidence="2" id="KW-0812">Transmembrane</keyword>
<dbReference type="NCBIfam" id="TIGR03177">
    <property type="entry name" value="pilus_cpaB"/>
    <property type="match status" value="1"/>
</dbReference>